<dbReference type="InterPro" id="IPR002328">
    <property type="entry name" value="ADH_Zn_CS"/>
</dbReference>
<dbReference type="SMART" id="SM00829">
    <property type="entry name" value="PKS_ER"/>
    <property type="match status" value="1"/>
</dbReference>
<evidence type="ECO:0000256" key="1">
    <source>
        <dbReference type="ARBA" id="ARBA00001947"/>
    </source>
</evidence>
<evidence type="ECO:0000256" key="4">
    <source>
        <dbReference type="ARBA" id="ARBA00022723"/>
    </source>
</evidence>
<evidence type="ECO:0000259" key="9">
    <source>
        <dbReference type="SMART" id="SM00829"/>
    </source>
</evidence>
<organism evidence="10 11">
    <name type="scientific">Apodospora peruviana</name>
    <dbReference type="NCBI Taxonomy" id="516989"/>
    <lineage>
        <taxon>Eukaryota</taxon>
        <taxon>Fungi</taxon>
        <taxon>Dikarya</taxon>
        <taxon>Ascomycota</taxon>
        <taxon>Pezizomycotina</taxon>
        <taxon>Sordariomycetes</taxon>
        <taxon>Sordariomycetidae</taxon>
        <taxon>Sordariales</taxon>
        <taxon>Lasiosphaeriaceae</taxon>
        <taxon>Apodospora</taxon>
    </lineage>
</organism>
<evidence type="ECO:0000256" key="3">
    <source>
        <dbReference type="ARBA" id="ARBA00013190"/>
    </source>
</evidence>
<keyword evidence="5 8" id="KW-0862">Zinc</keyword>
<proteinExistence type="inferred from homology"/>
<dbReference type="SUPFAM" id="SSF51735">
    <property type="entry name" value="NAD(P)-binding Rossmann-fold domains"/>
    <property type="match status" value="1"/>
</dbReference>
<comment type="cofactor">
    <cofactor evidence="1 8">
        <name>Zn(2+)</name>
        <dbReference type="ChEBI" id="CHEBI:29105"/>
    </cofactor>
</comment>
<protein>
    <recommendedName>
        <fullName evidence="3">alcohol dehydrogenase</fullName>
        <ecNumber evidence="3">1.1.1.1</ecNumber>
    </recommendedName>
</protein>
<dbReference type="InterPro" id="IPR020843">
    <property type="entry name" value="ER"/>
</dbReference>
<dbReference type="Pfam" id="PF00107">
    <property type="entry name" value="ADH_zinc_N"/>
    <property type="match status" value="1"/>
</dbReference>
<dbReference type="PROSITE" id="PS00059">
    <property type="entry name" value="ADH_ZINC"/>
    <property type="match status" value="1"/>
</dbReference>
<dbReference type="InterPro" id="IPR036291">
    <property type="entry name" value="NAD(P)-bd_dom_sf"/>
</dbReference>
<comment type="caution">
    <text evidence="10">The sequence shown here is derived from an EMBL/GenBank/DDBJ whole genome shotgun (WGS) entry which is preliminary data.</text>
</comment>
<reference evidence="10" key="1">
    <citation type="journal article" date="2023" name="Mol. Phylogenet. Evol.">
        <title>Genome-scale phylogeny and comparative genomics of the fungal order Sordariales.</title>
        <authorList>
            <person name="Hensen N."/>
            <person name="Bonometti L."/>
            <person name="Westerberg I."/>
            <person name="Brannstrom I.O."/>
            <person name="Guillou S."/>
            <person name="Cros-Aarteil S."/>
            <person name="Calhoun S."/>
            <person name="Haridas S."/>
            <person name="Kuo A."/>
            <person name="Mondo S."/>
            <person name="Pangilinan J."/>
            <person name="Riley R."/>
            <person name="LaButti K."/>
            <person name="Andreopoulos B."/>
            <person name="Lipzen A."/>
            <person name="Chen C."/>
            <person name="Yan M."/>
            <person name="Daum C."/>
            <person name="Ng V."/>
            <person name="Clum A."/>
            <person name="Steindorff A."/>
            <person name="Ohm R.A."/>
            <person name="Martin F."/>
            <person name="Silar P."/>
            <person name="Natvig D.O."/>
            <person name="Lalanne C."/>
            <person name="Gautier V."/>
            <person name="Ament-Velasquez S.L."/>
            <person name="Kruys A."/>
            <person name="Hutchinson M.I."/>
            <person name="Powell A.J."/>
            <person name="Barry K."/>
            <person name="Miller A.N."/>
            <person name="Grigoriev I.V."/>
            <person name="Debuchy R."/>
            <person name="Gladieux P."/>
            <person name="Hiltunen Thoren M."/>
            <person name="Johannesson H."/>
        </authorList>
    </citation>
    <scope>NUCLEOTIDE SEQUENCE</scope>
    <source>
        <strain evidence="10">CBS 118394</strain>
    </source>
</reference>
<evidence type="ECO:0000256" key="6">
    <source>
        <dbReference type="ARBA" id="ARBA00023002"/>
    </source>
</evidence>
<evidence type="ECO:0000313" key="11">
    <source>
        <dbReference type="Proteomes" id="UP001283341"/>
    </source>
</evidence>
<evidence type="ECO:0000256" key="8">
    <source>
        <dbReference type="RuleBase" id="RU361277"/>
    </source>
</evidence>
<accession>A0AAE0ITX4</accession>
<dbReference type="EMBL" id="JAUEDM010000001">
    <property type="protein sequence ID" value="KAK3331198.1"/>
    <property type="molecule type" value="Genomic_DNA"/>
</dbReference>
<dbReference type="InterPro" id="IPR013149">
    <property type="entry name" value="ADH-like_C"/>
</dbReference>
<dbReference type="AlphaFoldDB" id="A0AAE0ITX4"/>
<sequence length="353" mass="37459">MGAIPIPHEQWAQVIEKDGGPISFKKIPVPRPAPDQVLVNIKYSGVCHTDLHALMNDWPLPRKTPVVGGHEGAGTVVAKGQLVTSVDVGDDVGIKWLNSSCLNCTFCMQADEPLCPHAELSGYTVDGTFQQYAVANALHVARIPKGTDLAQIAPILCAGLTVYKGLKESMARPGQSVAIVGAGGGLGSLAIQYAKAMGLHVIGIDGGKEKGESCKTLGADVYVDFMQTKDLVRDVKVAAAGGDGPHAVLLLAPQEQPFQQATSYVRSKGVVVCIGLPAHARVSMPVFDTVVRMVCVKGSYVGNREDTQEAIDFFSRGLVKAPIKIVGLSECGKVFELMGQNKIVGRYVLDMSR</sequence>
<keyword evidence="7" id="KW-0520">NAD</keyword>
<dbReference type="InterPro" id="IPR013154">
    <property type="entry name" value="ADH-like_N"/>
</dbReference>
<dbReference type="GO" id="GO:0008270">
    <property type="term" value="F:zinc ion binding"/>
    <property type="evidence" value="ECO:0007669"/>
    <property type="project" value="InterPro"/>
</dbReference>
<dbReference type="PANTHER" id="PTHR42940:SF3">
    <property type="entry name" value="ALCOHOL DEHYDROGENASE 1-RELATED"/>
    <property type="match status" value="1"/>
</dbReference>
<evidence type="ECO:0000256" key="7">
    <source>
        <dbReference type="ARBA" id="ARBA00023027"/>
    </source>
</evidence>
<dbReference type="CDD" id="cd08297">
    <property type="entry name" value="CAD3"/>
    <property type="match status" value="1"/>
</dbReference>
<keyword evidence="11" id="KW-1185">Reference proteome</keyword>
<dbReference type="FunFam" id="3.40.50.720:FF:000039">
    <property type="entry name" value="Alcohol dehydrogenase AdhP"/>
    <property type="match status" value="1"/>
</dbReference>
<dbReference type="PANTHER" id="PTHR42940">
    <property type="entry name" value="ALCOHOL DEHYDROGENASE 1-RELATED"/>
    <property type="match status" value="1"/>
</dbReference>
<keyword evidence="6" id="KW-0560">Oxidoreductase</keyword>
<gene>
    <name evidence="10" type="ORF">B0H66DRAFT_465248</name>
</gene>
<dbReference type="Pfam" id="PF08240">
    <property type="entry name" value="ADH_N"/>
    <property type="match status" value="1"/>
</dbReference>
<dbReference type="Proteomes" id="UP001283341">
    <property type="component" value="Unassembled WGS sequence"/>
</dbReference>
<dbReference type="Gene3D" id="3.40.50.720">
    <property type="entry name" value="NAD(P)-binding Rossmann-like Domain"/>
    <property type="match status" value="1"/>
</dbReference>
<dbReference type="GO" id="GO:0005737">
    <property type="term" value="C:cytoplasm"/>
    <property type="evidence" value="ECO:0007669"/>
    <property type="project" value="TreeGrafter"/>
</dbReference>
<dbReference type="InterPro" id="IPR011032">
    <property type="entry name" value="GroES-like_sf"/>
</dbReference>
<dbReference type="FunFam" id="3.90.180.10:FF:000002">
    <property type="entry name" value="Alcohol dehydrogenase AdhP"/>
    <property type="match status" value="1"/>
</dbReference>
<name>A0AAE0ITX4_9PEZI</name>
<reference evidence="10" key="2">
    <citation type="submission" date="2023-06" db="EMBL/GenBank/DDBJ databases">
        <authorList>
            <consortium name="Lawrence Berkeley National Laboratory"/>
            <person name="Haridas S."/>
            <person name="Hensen N."/>
            <person name="Bonometti L."/>
            <person name="Westerberg I."/>
            <person name="Brannstrom I.O."/>
            <person name="Guillou S."/>
            <person name="Cros-Aarteil S."/>
            <person name="Calhoun S."/>
            <person name="Kuo A."/>
            <person name="Mondo S."/>
            <person name="Pangilinan J."/>
            <person name="Riley R."/>
            <person name="Labutti K."/>
            <person name="Andreopoulos B."/>
            <person name="Lipzen A."/>
            <person name="Chen C."/>
            <person name="Yanf M."/>
            <person name="Daum C."/>
            <person name="Ng V."/>
            <person name="Clum A."/>
            <person name="Steindorff A."/>
            <person name="Ohm R."/>
            <person name="Martin F."/>
            <person name="Silar P."/>
            <person name="Natvig D."/>
            <person name="Lalanne C."/>
            <person name="Gautier V."/>
            <person name="Ament-Velasquez S.L."/>
            <person name="Kruys A."/>
            <person name="Hutchinson M.I."/>
            <person name="Powell A.J."/>
            <person name="Barry K."/>
            <person name="Miller A.N."/>
            <person name="Grigoriev I.V."/>
            <person name="Debuchy R."/>
            <person name="Gladieux P."/>
            <person name="Thoren M.H."/>
            <person name="Johannesson H."/>
        </authorList>
    </citation>
    <scope>NUCLEOTIDE SEQUENCE</scope>
    <source>
        <strain evidence="10">CBS 118394</strain>
    </source>
</reference>
<dbReference type="Gene3D" id="3.90.180.10">
    <property type="entry name" value="Medium-chain alcohol dehydrogenases, catalytic domain"/>
    <property type="match status" value="1"/>
</dbReference>
<evidence type="ECO:0000256" key="2">
    <source>
        <dbReference type="ARBA" id="ARBA00008072"/>
    </source>
</evidence>
<dbReference type="EC" id="1.1.1.1" evidence="3"/>
<feature type="domain" description="Enoyl reductase (ER)" evidence="9">
    <location>
        <begin position="19"/>
        <end position="349"/>
    </location>
</feature>
<keyword evidence="4 8" id="KW-0479">Metal-binding</keyword>
<evidence type="ECO:0000256" key="5">
    <source>
        <dbReference type="ARBA" id="ARBA00022833"/>
    </source>
</evidence>
<evidence type="ECO:0000313" key="10">
    <source>
        <dbReference type="EMBL" id="KAK3331198.1"/>
    </source>
</evidence>
<dbReference type="SUPFAM" id="SSF50129">
    <property type="entry name" value="GroES-like"/>
    <property type="match status" value="1"/>
</dbReference>
<dbReference type="GO" id="GO:0004022">
    <property type="term" value="F:alcohol dehydrogenase (NAD+) activity"/>
    <property type="evidence" value="ECO:0007669"/>
    <property type="project" value="UniProtKB-EC"/>
</dbReference>
<comment type="similarity">
    <text evidence="2 8">Belongs to the zinc-containing alcohol dehydrogenase family.</text>
</comment>